<dbReference type="Proteomes" id="UP000249910">
    <property type="component" value="Chromosome"/>
</dbReference>
<evidence type="ECO:0000313" key="2">
    <source>
        <dbReference type="Proteomes" id="UP000249910"/>
    </source>
</evidence>
<dbReference type="RefSeq" id="WP_088772368.1">
    <property type="nucleotide sequence ID" value="NZ_AP023082.1"/>
</dbReference>
<gene>
    <name evidence="1" type="ORF">CDV26_05115</name>
</gene>
<proteinExistence type="predicted"/>
<organism evidence="1 2">
    <name type="scientific">Francisella halioticida</name>
    <dbReference type="NCBI Taxonomy" id="549298"/>
    <lineage>
        <taxon>Bacteria</taxon>
        <taxon>Pseudomonadati</taxon>
        <taxon>Pseudomonadota</taxon>
        <taxon>Gammaproteobacteria</taxon>
        <taxon>Thiotrichales</taxon>
        <taxon>Francisellaceae</taxon>
        <taxon>Francisella</taxon>
    </lineage>
</organism>
<accession>A0ABN5AVD7</accession>
<evidence type="ECO:0000313" key="1">
    <source>
        <dbReference type="EMBL" id="ASG67849.1"/>
    </source>
</evidence>
<keyword evidence="2" id="KW-1185">Reference proteome</keyword>
<dbReference type="EMBL" id="CP022132">
    <property type="protein sequence ID" value="ASG67849.1"/>
    <property type="molecule type" value="Genomic_DNA"/>
</dbReference>
<name>A0ABN5AVD7_9GAMM</name>
<reference evidence="1 2" key="1">
    <citation type="submission" date="2017-06" db="EMBL/GenBank/DDBJ databases">
        <title>Complete genome of Francisella halioticida.</title>
        <authorList>
            <person name="Sjodin A."/>
        </authorList>
    </citation>
    <scope>NUCLEOTIDE SEQUENCE [LARGE SCALE GENOMIC DNA]</scope>
    <source>
        <strain evidence="1 2">DSM 23729</strain>
    </source>
</reference>
<sequence length="73" mass="8118">MVKGAANGAKISLDDEIILNGMETLVAIKTDKSILKNGCAFASISQKNSYSSNRIILRNYDYYNKPFNKICKL</sequence>
<protein>
    <submittedName>
        <fullName evidence="1">Uncharacterized protein</fullName>
    </submittedName>
</protein>